<feature type="transmembrane region" description="Helical" evidence="2">
    <location>
        <begin position="20"/>
        <end position="40"/>
    </location>
</feature>
<evidence type="ECO:0000256" key="2">
    <source>
        <dbReference type="SAM" id="Phobius"/>
    </source>
</evidence>
<keyword evidence="2" id="KW-0472">Membrane</keyword>
<dbReference type="InterPro" id="IPR000326">
    <property type="entry name" value="PAP2/HPO"/>
</dbReference>
<dbReference type="PANTHER" id="PTHR14969:SF13">
    <property type="entry name" value="AT30094P"/>
    <property type="match status" value="1"/>
</dbReference>
<gene>
    <name evidence="4" type="ORF">JQS43_01740</name>
</gene>
<evidence type="ECO:0000259" key="3">
    <source>
        <dbReference type="SMART" id="SM00014"/>
    </source>
</evidence>
<reference evidence="4" key="1">
    <citation type="submission" date="2021-02" db="EMBL/GenBank/DDBJ databases">
        <title>Natrosporangium hydrolyticum gen. nov., sp. nov, a haloalkaliphilic actinobacterium from a soda solonchak soil.</title>
        <authorList>
            <person name="Sorokin D.Y."/>
            <person name="Khijniak T.V."/>
            <person name="Zakharycheva A.P."/>
            <person name="Boueva O.V."/>
            <person name="Ariskina E.V."/>
            <person name="Hahnke R.L."/>
            <person name="Bunk B."/>
            <person name="Sproer C."/>
            <person name="Schumann P."/>
            <person name="Evtushenko L.I."/>
            <person name="Kublanov I.V."/>
        </authorList>
    </citation>
    <scope>NUCLEOTIDE SEQUENCE</scope>
    <source>
        <strain evidence="4">DSM 106523</strain>
    </source>
</reference>
<feature type="domain" description="Phosphatidic acid phosphatase type 2/haloperoxidase" evidence="3">
    <location>
        <begin position="58"/>
        <end position="164"/>
    </location>
</feature>
<proteinExistence type="predicted"/>
<dbReference type="Gene3D" id="1.20.144.10">
    <property type="entry name" value="Phosphatidic acid phosphatase type 2/haloperoxidase"/>
    <property type="match status" value="1"/>
</dbReference>
<dbReference type="AlphaFoldDB" id="A0A895YKG1"/>
<feature type="transmembrane region" description="Helical" evidence="2">
    <location>
        <begin position="52"/>
        <end position="76"/>
    </location>
</feature>
<evidence type="ECO:0000313" key="4">
    <source>
        <dbReference type="EMBL" id="QSB15126.1"/>
    </source>
</evidence>
<name>A0A895YKG1_9ACTN</name>
<organism evidence="4 5">
    <name type="scientific">Natronosporangium hydrolyticum</name>
    <dbReference type="NCBI Taxonomy" id="2811111"/>
    <lineage>
        <taxon>Bacteria</taxon>
        <taxon>Bacillati</taxon>
        <taxon>Actinomycetota</taxon>
        <taxon>Actinomycetes</taxon>
        <taxon>Micromonosporales</taxon>
        <taxon>Micromonosporaceae</taxon>
        <taxon>Natronosporangium</taxon>
    </lineage>
</organism>
<evidence type="ECO:0000256" key="1">
    <source>
        <dbReference type="SAM" id="MobiDB-lite"/>
    </source>
</evidence>
<feature type="transmembrane region" description="Helical" evidence="2">
    <location>
        <begin position="148"/>
        <end position="166"/>
    </location>
</feature>
<keyword evidence="5" id="KW-1185">Reference proteome</keyword>
<sequence>MGFDLVNGLAGRSMVLDGVMLFAAGPLIYMLFAACGLLVLLAMRDRDRIGNLWLLGQVGGSLMVAFVIGRVIRMIGVHERPFQSREVTQLVDHDPGVSFPSNHATAALAVALVIWVFVSVRWGVVLMVPAVVVAFSRVYVGVHWPSDIISAAVVVGFSVAAVWWAARLLRRRLEPEPDLEAEQPHYWVDDRAAADYGPAERGWPGYGDHEYDRRGYREEYQHHRAYQHQDYADQDYADQGYGNRGYPARGYPERGYPERGYPDQGYEQDTVMLPAVSEETAVIPRVRPGAQGGQAREVSGPGGGYSPGGYGPQRRPPRPPRRRPDERPRRDSW</sequence>
<protein>
    <submittedName>
        <fullName evidence="4">Phosphatase PAP2 family protein</fullName>
    </submittedName>
</protein>
<dbReference type="SMART" id="SM00014">
    <property type="entry name" value="acidPPc"/>
    <property type="match status" value="1"/>
</dbReference>
<dbReference type="InterPro" id="IPR036938">
    <property type="entry name" value="PAP2/HPO_sf"/>
</dbReference>
<dbReference type="RefSeq" id="WP_239677296.1">
    <property type="nucleotide sequence ID" value="NZ_CP070499.1"/>
</dbReference>
<dbReference type="EMBL" id="CP070499">
    <property type="protein sequence ID" value="QSB15126.1"/>
    <property type="molecule type" value="Genomic_DNA"/>
</dbReference>
<feature type="compositionally biased region" description="Gly residues" evidence="1">
    <location>
        <begin position="300"/>
        <end position="311"/>
    </location>
</feature>
<dbReference type="SUPFAM" id="SSF48317">
    <property type="entry name" value="Acid phosphatase/Vanadium-dependent haloperoxidase"/>
    <property type="match status" value="1"/>
</dbReference>
<keyword evidence="2" id="KW-1133">Transmembrane helix</keyword>
<keyword evidence="2" id="KW-0812">Transmembrane</keyword>
<accession>A0A895YKG1</accession>
<evidence type="ECO:0000313" key="5">
    <source>
        <dbReference type="Proteomes" id="UP000662857"/>
    </source>
</evidence>
<dbReference type="Pfam" id="PF01569">
    <property type="entry name" value="PAP2"/>
    <property type="match status" value="1"/>
</dbReference>
<dbReference type="KEGG" id="nhy:JQS43_01740"/>
<dbReference type="Proteomes" id="UP000662857">
    <property type="component" value="Chromosome"/>
</dbReference>
<feature type="transmembrane region" description="Helical" evidence="2">
    <location>
        <begin position="124"/>
        <end position="142"/>
    </location>
</feature>
<feature type="region of interest" description="Disordered" evidence="1">
    <location>
        <begin position="282"/>
        <end position="333"/>
    </location>
</feature>
<feature type="compositionally biased region" description="Basic and acidic residues" evidence="1">
    <location>
        <begin position="322"/>
        <end position="333"/>
    </location>
</feature>
<dbReference type="PANTHER" id="PTHR14969">
    <property type="entry name" value="SPHINGOSINE-1-PHOSPHATE PHOSPHOHYDROLASE"/>
    <property type="match status" value="1"/>
</dbReference>